<dbReference type="Proteomes" id="UP000219440">
    <property type="component" value="Unassembled WGS sequence"/>
</dbReference>
<name>A0A2C8Y6H2_9MICO</name>
<accession>A0A2C8Y6H2</accession>
<feature type="transmembrane region" description="Helical" evidence="3">
    <location>
        <begin position="79"/>
        <end position="106"/>
    </location>
</feature>
<proteinExistence type="inferred from homology"/>
<keyword evidence="3" id="KW-0812">Transmembrane</keyword>
<evidence type="ECO:0000259" key="4">
    <source>
        <dbReference type="Pfam" id="PF03816"/>
    </source>
</evidence>
<evidence type="ECO:0000256" key="1">
    <source>
        <dbReference type="ARBA" id="ARBA00006068"/>
    </source>
</evidence>
<feature type="transmembrane region" description="Helical" evidence="3">
    <location>
        <begin position="53"/>
        <end position="73"/>
    </location>
</feature>
<gene>
    <name evidence="5" type="ORF">SAMN06296378_0086</name>
</gene>
<dbReference type="PANTHER" id="PTHR33392:SF6">
    <property type="entry name" value="POLYISOPRENYL-TEICHOIC ACID--PEPTIDOGLYCAN TEICHOIC ACID TRANSFERASE TAGU"/>
    <property type="match status" value="1"/>
</dbReference>
<organism evidence="5 6">
    <name type="scientific">Salinibacterium xinjiangense</name>
    <dbReference type="NCBI Taxonomy" id="386302"/>
    <lineage>
        <taxon>Bacteria</taxon>
        <taxon>Bacillati</taxon>
        <taxon>Actinomycetota</taxon>
        <taxon>Actinomycetes</taxon>
        <taxon>Micrococcales</taxon>
        <taxon>Microbacteriaceae</taxon>
        <taxon>Salinibacterium</taxon>
    </lineage>
</organism>
<dbReference type="RefSeq" id="WP_308421892.1">
    <property type="nucleotide sequence ID" value="NZ_BMLC01000002.1"/>
</dbReference>
<dbReference type="InterPro" id="IPR004474">
    <property type="entry name" value="LytR_CpsA_psr"/>
</dbReference>
<dbReference type="AlphaFoldDB" id="A0A2C8Y6H2"/>
<keyword evidence="3" id="KW-1133">Transmembrane helix</keyword>
<sequence>MSQASLASSQPVRYPDSGSQPVMTRRAWVLVVLNILIPGSAQLLAGNRRLGRFGVGATFVLWALIIAAGLTFLLSRSTILTIASMSISLIAIALVLAFYAVLWLILTLDTLRLVRLIKAAPSARGWVAGLATILLVATSGTAAYGAFVATTASNFVSNVFITAPPKPAIDGRYNIMLLGGDSGPDRDGLRPDSITVVSIDAATGAATMIGLPRNMEYVPFSEGSPLAAAYPNGYGADLGCEVSVCLLNSVYTEVELMSPEMYPDAVAQGSEPGIEGMRDAVQGITGLSIQYYALIDMQGFLDLVDSLGGITVDVATAVPIHSDETFTTVAEWIGPGVVHLDGYHALWYARSRHDTSDYDRMARQRQLEEALLEQFTPANVLSQLQGVAAAGTRVVKTDIPQASLGYFVDLASKTKNLPLQNVELVPDNGVDPEDPDYDHIRQLVAAGVAPIPSSDTTGG</sequence>
<reference evidence="5 6" key="1">
    <citation type="submission" date="2017-09" db="EMBL/GenBank/DDBJ databases">
        <authorList>
            <person name="Ehlers B."/>
            <person name="Leendertz F.H."/>
        </authorList>
    </citation>
    <scope>NUCLEOTIDE SEQUENCE [LARGE SCALE GENOMIC DNA]</scope>
    <source>
        <strain evidence="5 6">CGMCC 1.05381</strain>
    </source>
</reference>
<dbReference type="NCBIfam" id="TIGR00350">
    <property type="entry name" value="lytR_cpsA_psr"/>
    <property type="match status" value="1"/>
</dbReference>
<evidence type="ECO:0000313" key="6">
    <source>
        <dbReference type="Proteomes" id="UP000219440"/>
    </source>
</evidence>
<feature type="transmembrane region" description="Helical" evidence="3">
    <location>
        <begin position="27"/>
        <end position="46"/>
    </location>
</feature>
<dbReference type="EMBL" id="OCST01000001">
    <property type="protein sequence ID" value="SOE45732.1"/>
    <property type="molecule type" value="Genomic_DNA"/>
</dbReference>
<feature type="domain" description="Cell envelope-related transcriptional attenuator" evidence="4">
    <location>
        <begin position="191"/>
        <end position="374"/>
    </location>
</feature>
<feature type="region of interest" description="Disordered" evidence="2">
    <location>
        <begin position="1"/>
        <end position="20"/>
    </location>
</feature>
<evidence type="ECO:0000256" key="2">
    <source>
        <dbReference type="SAM" id="MobiDB-lite"/>
    </source>
</evidence>
<evidence type="ECO:0000313" key="5">
    <source>
        <dbReference type="EMBL" id="SOE45732.1"/>
    </source>
</evidence>
<keyword evidence="3" id="KW-0472">Membrane</keyword>
<evidence type="ECO:0000256" key="3">
    <source>
        <dbReference type="SAM" id="Phobius"/>
    </source>
</evidence>
<keyword evidence="6" id="KW-1185">Reference proteome</keyword>
<dbReference type="PANTHER" id="PTHR33392">
    <property type="entry name" value="POLYISOPRENYL-TEICHOIC ACID--PEPTIDOGLYCAN TEICHOIC ACID TRANSFERASE TAGU"/>
    <property type="match status" value="1"/>
</dbReference>
<feature type="transmembrane region" description="Helical" evidence="3">
    <location>
        <begin position="126"/>
        <end position="147"/>
    </location>
</feature>
<dbReference type="Pfam" id="PF03816">
    <property type="entry name" value="LytR_cpsA_psr"/>
    <property type="match status" value="1"/>
</dbReference>
<dbReference type="InterPro" id="IPR050922">
    <property type="entry name" value="LytR/CpsA/Psr_CW_biosynth"/>
</dbReference>
<protein>
    <submittedName>
        <fullName evidence="5">Transcriptional attenuator, LytR family</fullName>
    </submittedName>
</protein>
<dbReference type="Gene3D" id="3.40.630.190">
    <property type="entry name" value="LCP protein"/>
    <property type="match status" value="1"/>
</dbReference>
<comment type="similarity">
    <text evidence="1">Belongs to the LytR/CpsA/Psr (LCP) family.</text>
</comment>